<keyword evidence="4" id="KW-1185">Reference proteome</keyword>
<evidence type="ECO:0000313" key="4">
    <source>
        <dbReference type="Proteomes" id="UP001152799"/>
    </source>
</evidence>
<feature type="compositionally biased region" description="Low complexity" evidence="1">
    <location>
        <begin position="28"/>
        <end position="42"/>
    </location>
</feature>
<accession>A0A9N9MWH6</accession>
<dbReference type="AlphaFoldDB" id="A0A9N9MWH6"/>
<feature type="signal peptide" evidence="2">
    <location>
        <begin position="1"/>
        <end position="21"/>
    </location>
</feature>
<evidence type="ECO:0000313" key="3">
    <source>
        <dbReference type="EMBL" id="CAG9771915.1"/>
    </source>
</evidence>
<evidence type="ECO:0000256" key="2">
    <source>
        <dbReference type="SAM" id="SignalP"/>
    </source>
</evidence>
<dbReference type="EMBL" id="OU892283">
    <property type="protein sequence ID" value="CAG9771915.1"/>
    <property type="molecule type" value="Genomic_DNA"/>
</dbReference>
<proteinExistence type="predicted"/>
<evidence type="ECO:0000256" key="1">
    <source>
        <dbReference type="SAM" id="MobiDB-lite"/>
    </source>
</evidence>
<keyword evidence="2" id="KW-0732">Signal</keyword>
<feature type="chain" id="PRO_5040273589" evidence="2">
    <location>
        <begin position="22"/>
        <end position="73"/>
    </location>
</feature>
<gene>
    <name evidence="3" type="ORF">CEUTPL_LOCUS12338</name>
</gene>
<sequence>MSTKLLFLLFLSCLMINFATCHPRYYSSEESNSPSNENNEPEYGPRESESGTMNILEFLTKIAQVLVPAGVWK</sequence>
<dbReference type="Proteomes" id="UP001152799">
    <property type="component" value="Chromosome 7"/>
</dbReference>
<name>A0A9N9MWH6_9CUCU</name>
<organism evidence="3 4">
    <name type="scientific">Ceutorhynchus assimilis</name>
    <name type="common">cabbage seed weevil</name>
    <dbReference type="NCBI Taxonomy" id="467358"/>
    <lineage>
        <taxon>Eukaryota</taxon>
        <taxon>Metazoa</taxon>
        <taxon>Ecdysozoa</taxon>
        <taxon>Arthropoda</taxon>
        <taxon>Hexapoda</taxon>
        <taxon>Insecta</taxon>
        <taxon>Pterygota</taxon>
        <taxon>Neoptera</taxon>
        <taxon>Endopterygota</taxon>
        <taxon>Coleoptera</taxon>
        <taxon>Polyphaga</taxon>
        <taxon>Cucujiformia</taxon>
        <taxon>Curculionidae</taxon>
        <taxon>Ceutorhynchinae</taxon>
        <taxon>Ceutorhynchus</taxon>
    </lineage>
</organism>
<feature type="region of interest" description="Disordered" evidence="1">
    <location>
        <begin position="26"/>
        <end position="49"/>
    </location>
</feature>
<protein>
    <submittedName>
        <fullName evidence="3">Uncharacterized protein</fullName>
    </submittedName>
</protein>
<reference evidence="3" key="1">
    <citation type="submission" date="2022-01" db="EMBL/GenBank/DDBJ databases">
        <authorList>
            <person name="King R."/>
        </authorList>
    </citation>
    <scope>NUCLEOTIDE SEQUENCE</scope>
</reference>